<dbReference type="GeneID" id="10533188"/>
<sequence>MSTEPVSQNFSPLQSLTQPVDQGIQIVAGKSEYKIVTSLKLYVASKSKQKKKIWVQVTSKDDFFVKIVPGETAFDEFQDMVAAACDLNVPNSGDIVAENKPDLNWNVYMCRVKGWLKSDARSLTDVESYNDWVAAILACKKKDVAINLALRMDNPADAIKRGKQADILAKRAKIKKAIELKKTVKRKSGDDVEEMVLLSEDNDEEIDPEDWNDVDFHMRALFDANPINREYDSLVPVFLHPSVPGRFLLLTMAACQEWAMAIMDEKQPAVNMLNPPKSLTWEDLGAPRKKHKAVVGPSQPLAEEKAEWCRMMVDAFAEVGKARAKENEAAPASDGIPYQPDSDAPIVDYLRFLNVRNLETVLDILCSNDIHSHKMFRPGSSLSRQEVLSLGLTFGVVTALYDNASKYDRFLTNNSC</sequence>
<name>E3KBD2_PUCGT</name>
<dbReference type="Proteomes" id="UP000008783">
    <property type="component" value="Unassembled WGS sequence"/>
</dbReference>
<dbReference type="RefSeq" id="XP_003326064.1">
    <property type="nucleotide sequence ID" value="XM_003326016.1"/>
</dbReference>
<dbReference type="HOGENOM" id="CLU_039964_2_0_1"/>
<dbReference type="EMBL" id="DS178279">
    <property type="protein sequence ID" value="EFP81645.1"/>
    <property type="molecule type" value="Genomic_DNA"/>
</dbReference>
<proteinExistence type="predicted"/>
<protein>
    <submittedName>
        <fullName evidence="1">Uncharacterized protein</fullName>
    </submittedName>
</protein>
<dbReference type="InParanoid" id="E3KBD2"/>
<dbReference type="OrthoDB" id="2507298at2759"/>
<accession>E3KBD2</accession>
<organism evidence="1 2">
    <name type="scientific">Puccinia graminis f. sp. tritici (strain CRL 75-36-700-3 / race SCCL)</name>
    <name type="common">Black stem rust fungus</name>
    <dbReference type="NCBI Taxonomy" id="418459"/>
    <lineage>
        <taxon>Eukaryota</taxon>
        <taxon>Fungi</taxon>
        <taxon>Dikarya</taxon>
        <taxon>Basidiomycota</taxon>
        <taxon>Pucciniomycotina</taxon>
        <taxon>Pucciniomycetes</taxon>
        <taxon>Pucciniales</taxon>
        <taxon>Pucciniaceae</taxon>
        <taxon>Puccinia</taxon>
    </lineage>
</organism>
<gene>
    <name evidence="1" type="ORF">PGTG_07894</name>
</gene>
<keyword evidence="2" id="KW-1185">Reference proteome</keyword>
<dbReference type="VEuPathDB" id="FungiDB:PGTG_07894"/>
<reference key="1">
    <citation type="submission" date="2007-01" db="EMBL/GenBank/DDBJ databases">
        <title>The Genome Sequence of Puccinia graminis f. sp. tritici Strain CRL 75-36-700-3.</title>
        <authorList>
            <consortium name="The Broad Institute Genome Sequencing Platform"/>
            <person name="Birren B."/>
            <person name="Lander E."/>
            <person name="Galagan J."/>
            <person name="Nusbaum C."/>
            <person name="Devon K."/>
            <person name="Cuomo C."/>
            <person name="Jaffe D."/>
            <person name="Butler J."/>
            <person name="Alvarez P."/>
            <person name="Gnerre S."/>
            <person name="Grabherr M."/>
            <person name="Mauceli E."/>
            <person name="Brockman W."/>
            <person name="Young S."/>
            <person name="LaButti K."/>
            <person name="Sykes S."/>
            <person name="DeCaprio D."/>
            <person name="Crawford M."/>
            <person name="Koehrsen M."/>
            <person name="Engels R."/>
            <person name="Montgomery P."/>
            <person name="Pearson M."/>
            <person name="Howarth C."/>
            <person name="Larson L."/>
            <person name="White J."/>
            <person name="Zeng Q."/>
            <person name="Kodira C."/>
            <person name="Yandava C."/>
            <person name="Alvarado L."/>
            <person name="O'Leary S."/>
            <person name="Szabo L."/>
            <person name="Dean R."/>
            <person name="Schein J."/>
        </authorList>
    </citation>
    <scope>NUCLEOTIDE SEQUENCE</scope>
    <source>
        <strain>CRL 75-36-700-3</strain>
    </source>
</reference>
<reference evidence="2" key="2">
    <citation type="journal article" date="2011" name="Proc. Natl. Acad. Sci. U.S.A.">
        <title>Obligate biotrophy features unraveled by the genomic analysis of rust fungi.</title>
        <authorList>
            <person name="Duplessis S."/>
            <person name="Cuomo C.A."/>
            <person name="Lin Y.-C."/>
            <person name="Aerts A."/>
            <person name="Tisserant E."/>
            <person name="Veneault-Fourrey C."/>
            <person name="Joly D.L."/>
            <person name="Hacquard S."/>
            <person name="Amselem J."/>
            <person name="Cantarel B.L."/>
            <person name="Chiu R."/>
            <person name="Coutinho P.M."/>
            <person name="Feau N."/>
            <person name="Field M."/>
            <person name="Frey P."/>
            <person name="Gelhaye E."/>
            <person name="Goldberg J."/>
            <person name="Grabherr M.G."/>
            <person name="Kodira C.D."/>
            <person name="Kohler A."/>
            <person name="Kuees U."/>
            <person name="Lindquist E.A."/>
            <person name="Lucas S.M."/>
            <person name="Mago R."/>
            <person name="Mauceli E."/>
            <person name="Morin E."/>
            <person name="Murat C."/>
            <person name="Pangilinan J.L."/>
            <person name="Park R."/>
            <person name="Pearson M."/>
            <person name="Quesneville H."/>
            <person name="Rouhier N."/>
            <person name="Sakthikumar S."/>
            <person name="Salamov A.A."/>
            <person name="Schmutz J."/>
            <person name="Selles B."/>
            <person name="Shapiro H."/>
            <person name="Tanguay P."/>
            <person name="Tuskan G.A."/>
            <person name="Henrissat B."/>
            <person name="Van de Peer Y."/>
            <person name="Rouze P."/>
            <person name="Ellis J.G."/>
            <person name="Dodds P.N."/>
            <person name="Schein J.E."/>
            <person name="Zhong S."/>
            <person name="Hamelin R.C."/>
            <person name="Grigoriev I.V."/>
            <person name="Szabo L.J."/>
            <person name="Martin F."/>
        </authorList>
    </citation>
    <scope>NUCLEOTIDE SEQUENCE [LARGE SCALE GENOMIC DNA]</scope>
    <source>
        <strain evidence="2">CRL 75-36-700-3 / race SCCL</strain>
    </source>
</reference>
<evidence type="ECO:0000313" key="1">
    <source>
        <dbReference type="EMBL" id="EFP81645.1"/>
    </source>
</evidence>
<evidence type="ECO:0000313" key="2">
    <source>
        <dbReference type="Proteomes" id="UP000008783"/>
    </source>
</evidence>
<dbReference type="AlphaFoldDB" id="E3KBD2"/>
<dbReference type="KEGG" id="pgr:PGTG_07894"/>